<dbReference type="KEGG" id="pseg:D3H65_06250"/>
<dbReference type="InterPro" id="IPR043129">
    <property type="entry name" value="ATPase_NBD"/>
</dbReference>
<sequence length="304" mass="32418">MSTINDNLSMKTEYVVGADIGGTHISAGLVNLVTKTMAPGSVVRRTVDPHAPARDIIAAWHAAIREPARFFEGGLYRVGIAMPGPFDYAKGISLIRGFNKYESLYQLPVKEMLAQQLGIPAADIQLKNDAAAFLQGEVFCGAAMGYDKAVGITLGTGLGSARTIGDDTEEGTLNVLPLHNGIAEDYISTRWFLKRYAELTGYELQDVRALTEKLAYDAHAGQVFREFTANLATVLRQFITEEQPAIVVIGGGIANAFEVFYSGLSALLTGKTGHTVIRQSALGESAAMIGAASIFGKKPASSTV</sequence>
<name>A0A3B7MJ34_9BACT</name>
<dbReference type="SUPFAM" id="SSF53067">
    <property type="entry name" value="Actin-like ATPase domain"/>
    <property type="match status" value="1"/>
</dbReference>
<evidence type="ECO:0000313" key="3">
    <source>
        <dbReference type="Proteomes" id="UP000263900"/>
    </source>
</evidence>
<dbReference type="InterPro" id="IPR000600">
    <property type="entry name" value="ROK"/>
</dbReference>
<protein>
    <submittedName>
        <fullName evidence="2">ROK family protein</fullName>
    </submittedName>
</protein>
<dbReference type="AlphaFoldDB" id="A0A3B7MJ34"/>
<evidence type="ECO:0000256" key="1">
    <source>
        <dbReference type="ARBA" id="ARBA00006479"/>
    </source>
</evidence>
<dbReference type="Gene3D" id="3.30.420.40">
    <property type="match status" value="2"/>
</dbReference>
<evidence type="ECO:0000313" key="2">
    <source>
        <dbReference type="EMBL" id="AXY73607.1"/>
    </source>
</evidence>
<gene>
    <name evidence="2" type="ORF">D3H65_06250</name>
</gene>
<comment type="similarity">
    <text evidence="1">Belongs to the ROK (NagC/XylR) family.</text>
</comment>
<organism evidence="2 3">
    <name type="scientific">Paraflavitalea soli</name>
    <dbReference type="NCBI Taxonomy" id="2315862"/>
    <lineage>
        <taxon>Bacteria</taxon>
        <taxon>Pseudomonadati</taxon>
        <taxon>Bacteroidota</taxon>
        <taxon>Chitinophagia</taxon>
        <taxon>Chitinophagales</taxon>
        <taxon>Chitinophagaceae</taxon>
        <taxon>Paraflavitalea</taxon>
    </lineage>
</organism>
<dbReference type="PANTHER" id="PTHR18964">
    <property type="entry name" value="ROK (REPRESSOR, ORF, KINASE) FAMILY"/>
    <property type="match status" value="1"/>
</dbReference>
<reference evidence="2 3" key="1">
    <citation type="submission" date="2018-09" db="EMBL/GenBank/DDBJ databases">
        <title>Genome sequencing of strain 6GH32-13.</title>
        <authorList>
            <person name="Weon H.-Y."/>
            <person name="Heo J."/>
            <person name="Kwon S.-W."/>
        </authorList>
    </citation>
    <scope>NUCLEOTIDE SEQUENCE [LARGE SCALE GENOMIC DNA]</scope>
    <source>
        <strain evidence="2 3">5GH32-13</strain>
    </source>
</reference>
<dbReference type="Pfam" id="PF00480">
    <property type="entry name" value="ROK"/>
    <property type="match status" value="2"/>
</dbReference>
<accession>A0A3B7MJ34</accession>
<dbReference type="EMBL" id="CP032157">
    <property type="protein sequence ID" value="AXY73607.1"/>
    <property type="molecule type" value="Genomic_DNA"/>
</dbReference>
<dbReference type="OrthoDB" id="9810372at2"/>
<dbReference type="PANTHER" id="PTHR18964:SF149">
    <property type="entry name" value="BIFUNCTIONAL UDP-N-ACETYLGLUCOSAMINE 2-EPIMERASE_N-ACETYLMANNOSAMINE KINASE"/>
    <property type="match status" value="1"/>
</dbReference>
<dbReference type="Proteomes" id="UP000263900">
    <property type="component" value="Chromosome"/>
</dbReference>
<proteinExistence type="inferred from homology"/>
<keyword evidence="3" id="KW-1185">Reference proteome</keyword>